<evidence type="ECO:0000313" key="8">
    <source>
        <dbReference type="EMBL" id="UOE21151.1"/>
    </source>
</evidence>
<feature type="transmembrane region" description="Helical" evidence="6">
    <location>
        <begin position="175"/>
        <end position="195"/>
    </location>
</feature>
<dbReference type="GO" id="GO:0005886">
    <property type="term" value="C:plasma membrane"/>
    <property type="evidence" value="ECO:0007669"/>
    <property type="project" value="UniProtKB-SubCell"/>
</dbReference>
<dbReference type="InterPro" id="IPR011701">
    <property type="entry name" value="MFS"/>
</dbReference>
<dbReference type="Proteomes" id="UP000265719">
    <property type="component" value="Chromosome"/>
</dbReference>
<dbReference type="CDD" id="cd17365">
    <property type="entry name" value="MFS_PcaK_like"/>
    <property type="match status" value="1"/>
</dbReference>
<reference evidence="8" key="1">
    <citation type="submission" date="2020-10" db="EMBL/GenBank/DDBJ databases">
        <title>De novo genome project of the cellulose decomposer Thermobifida halotolerans type strain.</title>
        <authorList>
            <person name="Nagy I."/>
            <person name="Horvath B."/>
            <person name="Kukolya J."/>
            <person name="Nagy I."/>
            <person name="Orsini M."/>
        </authorList>
    </citation>
    <scope>NUCLEOTIDE SEQUENCE</scope>
    <source>
        <strain evidence="8">DSM 44931</strain>
    </source>
</reference>
<feature type="transmembrane region" description="Helical" evidence="6">
    <location>
        <begin position="295"/>
        <end position="313"/>
    </location>
</feature>
<dbReference type="PROSITE" id="PS00216">
    <property type="entry name" value="SUGAR_TRANSPORT_1"/>
    <property type="match status" value="1"/>
</dbReference>
<feature type="transmembrane region" description="Helical" evidence="6">
    <location>
        <begin position="320"/>
        <end position="338"/>
    </location>
</feature>
<feature type="transmembrane region" description="Helical" evidence="6">
    <location>
        <begin position="144"/>
        <end position="169"/>
    </location>
</feature>
<evidence type="ECO:0000256" key="2">
    <source>
        <dbReference type="ARBA" id="ARBA00022692"/>
    </source>
</evidence>
<gene>
    <name evidence="8" type="ORF">NI17_008415</name>
</gene>
<evidence type="ECO:0000256" key="5">
    <source>
        <dbReference type="SAM" id="MobiDB-lite"/>
    </source>
</evidence>
<feature type="transmembrane region" description="Helical" evidence="6">
    <location>
        <begin position="256"/>
        <end position="275"/>
    </location>
</feature>
<dbReference type="PANTHER" id="PTHR23508:SF10">
    <property type="entry name" value="CARBOXYLIC ACID TRANSPORTER PROTEIN HOMOLOG"/>
    <property type="match status" value="1"/>
</dbReference>
<keyword evidence="9" id="KW-1185">Reference proteome</keyword>
<name>A0AA97M016_9ACTN</name>
<feature type="domain" description="Major facilitator superfamily (MFS) profile" evidence="7">
    <location>
        <begin position="21"/>
        <end position="434"/>
    </location>
</feature>
<dbReference type="KEGG" id="thao:NI17_008415"/>
<protein>
    <submittedName>
        <fullName evidence="8">MFS transporter</fullName>
    </submittedName>
</protein>
<dbReference type="GO" id="GO:0046943">
    <property type="term" value="F:carboxylic acid transmembrane transporter activity"/>
    <property type="evidence" value="ECO:0007669"/>
    <property type="project" value="TreeGrafter"/>
</dbReference>
<dbReference type="PROSITE" id="PS00217">
    <property type="entry name" value="SUGAR_TRANSPORT_2"/>
    <property type="match status" value="1"/>
</dbReference>
<keyword evidence="2 6" id="KW-0812">Transmembrane</keyword>
<proteinExistence type="predicted"/>
<dbReference type="InterPro" id="IPR005829">
    <property type="entry name" value="Sugar_transporter_CS"/>
</dbReference>
<feature type="transmembrane region" description="Helical" evidence="6">
    <location>
        <begin position="21"/>
        <end position="42"/>
    </location>
</feature>
<comment type="subcellular location">
    <subcellularLocation>
        <location evidence="1">Cell membrane</location>
        <topology evidence="1">Multi-pass membrane protein</topology>
    </subcellularLocation>
</comment>
<dbReference type="AlphaFoldDB" id="A0AA97M016"/>
<dbReference type="PANTHER" id="PTHR23508">
    <property type="entry name" value="CARBOXYLIC ACID TRANSPORTER PROTEIN HOMOLOG"/>
    <property type="match status" value="1"/>
</dbReference>
<dbReference type="Gene3D" id="1.20.1250.20">
    <property type="entry name" value="MFS general substrate transporter like domains"/>
    <property type="match status" value="1"/>
</dbReference>
<dbReference type="SUPFAM" id="SSF103473">
    <property type="entry name" value="MFS general substrate transporter"/>
    <property type="match status" value="1"/>
</dbReference>
<keyword evidence="3 6" id="KW-1133">Transmembrane helix</keyword>
<evidence type="ECO:0000256" key="6">
    <source>
        <dbReference type="SAM" id="Phobius"/>
    </source>
</evidence>
<dbReference type="RefSeq" id="WP_068690678.1">
    <property type="nucleotide sequence ID" value="NZ_CP063196.1"/>
</dbReference>
<evidence type="ECO:0000313" key="9">
    <source>
        <dbReference type="Proteomes" id="UP000265719"/>
    </source>
</evidence>
<feature type="transmembrane region" description="Helical" evidence="6">
    <location>
        <begin position="87"/>
        <end position="106"/>
    </location>
</feature>
<dbReference type="InterPro" id="IPR020846">
    <property type="entry name" value="MFS_dom"/>
</dbReference>
<dbReference type="Pfam" id="PF07690">
    <property type="entry name" value="MFS_1"/>
    <property type="match status" value="1"/>
</dbReference>
<feature type="transmembrane region" description="Helical" evidence="6">
    <location>
        <begin position="112"/>
        <end position="132"/>
    </location>
</feature>
<feature type="transmembrane region" description="Helical" evidence="6">
    <location>
        <begin position="344"/>
        <end position="366"/>
    </location>
</feature>
<sequence>MARSLRAALDSGPMSLFQWTAVGVCVLLNVLDGFDVLVMAFTGQAVSAEWDLTGVQLGLLLSAGLVGMAAGSMLLAPWADRLGRRPMILACLAIAATGMLLSSASQSPLQLGLLRVLTGVGIGGILASSNVIASEYASQRWRGLAVSLNSTGYAIGATVGGLLSVTLISEFGWRSVFLCGGLATAAVIPLVLVALPESLDFLLTRRPARALERVNALARRLGHPSLDRLPAAAPAPSGAAAGFLRLLAPGTRRSTFLLWSLFFLVMAGYYVVTSWTPVLLAEAGLSADQGITGGTLLNLGGIFGAAALGALAAHFALRRVLVGYLAATAALLAALVLFTSSPAVAFGTGALIGLFASGCVAGLYALSPAVYETGVRTTGVGTAIGIGRVGAITAPSATGALLDAGWTPQNLYLAVGAVFAAAAVLLLTVRPVAASAPEPVDGAPAGQVPDAVPSRPESA</sequence>
<feature type="transmembrane region" description="Helical" evidence="6">
    <location>
        <begin position="378"/>
        <end position="398"/>
    </location>
</feature>
<evidence type="ECO:0000259" key="7">
    <source>
        <dbReference type="PROSITE" id="PS50850"/>
    </source>
</evidence>
<organism evidence="8 9">
    <name type="scientific">Thermobifida halotolerans</name>
    <dbReference type="NCBI Taxonomy" id="483545"/>
    <lineage>
        <taxon>Bacteria</taxon>
        <taxon>Bacillati</taxon>
        <taxon>Actinomycetota</taxon>
        <taxon>Actinomycetes</taxon>
        <taxon>Streptosporangiales</taxon>
        <taxon>Nocardiopsidaceae</taxon>
        <taxon>Thermobifida</taxon>
    </lineage>
</organism>
<feature type="transmembrane region" description="Helical" evidence="6">
    <location>
        <begin position="54"/>
        <end position="75"/>
    </location>
</feature>
<dbReference type="PROSITE" id="PS50850">
    <property type="entry name" value="MFS"/>
    <property type="match status" value="1"/>
</dbReference>
<feature type="region of interest" description="Disordered" evidence="5">
    <location>
        <begin position="438"/>
        <end position="459"/>
    </location>
</feature>
<feature type="transmembrane region" description="Helical" evidence="6">
    <location>
        <begin position="410"/>
        <end position="429"/>
    </location>
</feature>
<evidence type="ECO:0000256" key="4">
    <source>
        <dbReference type="ARBA" id="ARBA00023136"/>
    </source>
</evidence>
<keyword evidence="4 6" id="KW-0472">Membrane</keyword>
<accession>A0AA97M016</accession>
<dbReference type="InterPro" id="IPR036259">
    <property type="entry name" value="MFS_trans_sf"/>
</dbReference>
<evidence type="ECO:0000256" key="1">
    <source>
        <dbReference type="ARBA" id="ARBA00004651"/>
    </source>
</evidence>
<evidence type="ECO:0000256" key="3">
    <source>
        <dbReference type="ARBA" id="ARBA00022989"/>
    </source>
</evidence>
<dbReference type="EMBL" id="CP063196">
    <property type="protein sequence ID" value="UOE21151.1"/>
    <property type="molecule type" value="Genomic_DNA"/>
</dbReference>